<evidence type="ECO:0000256" key="1">
    <source>
        <dbReference type="SAM" id="MobiDB-lite"/>
    </source>
</evidence>
<keyword evidence="2" id="KW-0812">Transmembrane</keyword>
<organism evidence="3 4">
    <name type="scientific">Pectobacterium parmentieri</name>
    <dbReference type="NCBI Taxonomy" id="1905730"/>
    <lineage>
        <taxon>Bacteria</taxon>
        <taxon>Pseudomonadati</taxon>
        <taxon>Pseudomonadota</taxon>
        <taxon>Gammaproteobacteria</taxon>
        <taxon>Enterobacterales</taxon>
        <taxon>Pectobacteriaceae</taxon>
        <taxon>Pectobacterium</taxon>
    </lineage>
</organism>
<dbReference type="RefSeq" id="WP_014701065.1">
    <property type="nucleotide sequence ID" value="NC_017845.1"/>
</dbReference>
<keyword evidence="2" id="KW-0472">Membrane</keyword>
<name>A0A0H3IC59_PECPM</name>
<evidence type="ECO:0008006" key="5">
    <source>
        <dbReference type="Google" id="ProtNLM"/>
    </source>
</evidence>
<sequence length="267" mass="29138">MATEIFPGTASSPNDDAPRAKTTSWGRGALVKPVLYTFLGLGTAVPSILCVIFYLQMSEMGIRLNSLEAALRSGQLNQLSVSVTELEKHVAEQDLRFATNEKLDAGMQELSSRVDRNVASLSKENEGIRQQLVQDDNRFIELKSAFNQSLLRLDALSQLKEVFEKKNAEPPSGAASSQSRPANSPAKSKKSIRSAKSVPLVAPFILTGIEQRGGQRYAVVMRRGATTLSEMQLVAVGDSAWGWTLRDMQDHEAIFSVGGSQQRLSVQ</sequence>
<feature type="region of interest" description="Disordered" evidence="1">
    <location>
        <begin position="167"/>
        <end position="192"/>
    </location>
</feature>
<dbReference type="AlphaFoldDB" id="A0A0H3IC59"/>
<gene>
    <name evidence="3" type="ordered locus">W5S_3524</name>
</gene>
<accession>A0A0H3IC59</accession>
<evidence type="ECO:0000256" key="2">
    <source>
        <dbReference type="SAM" id="Phobius"/>
    </source>
</evidence>
<dbReference type="HOGENOM" id="CLU_965408_0_0_6"/>
<proteinExistence type="predicted"/>
<dbReference type="eggNOG" id="ENOG502ZAX9">
    <property type="taxonomic scope" value="Bacteria"/>
</dbReference>
<dbReference type="PATRIC" id="fig|1166016.3.peg.3584"/>
<feature type="transmembrane region" description="Helical" evidence="2">
    <location>
        <begin position="34"/>
        <end position="55"/>
    </location>
</feature>
<reference evidence="3 4" key="1">
    <citation type="journal article" date="2012" name="J. Bacteriol.">
        <title>Genome sequence of Pectobacterium sp. strain SCC3193.</title>
        <authorList>
            <person name="Koskinen J.P."/>
            <person name="Laine P."/>
            <person name="Niemi O."/>
            <person name="Nykyri J."/>
            <person name="Harjunpaa H."/>
            <person name="Auvinen P."/>
            <person name="Paulin L."/>
            <person name="Pirhonen M."/>
            <person name="Palva T."/>
            <person name="Holm L."/>
        </authorList>
    </citation>
    <scope>NUCLEOTIDE SEQUENCE [LARGE SCALE GENOMIC DNA]</scope>
    <source>
        <strain evidence="3 4">SCC3193</strain>
    </source>
</reference>
<protein>
    <recommendedName>
        <fullName evidence="5">Plasmid transfer protein</fullName>
    </recommendedName>
</protein>
<dbReference type="EMBL" id="CP003415">
    <property type="protein sequence ID" value="AFI91594.1"/>
    <property type="molecule type" value="Genomic_DNA"/>
</dbReference>
<dbReference type="KEGG" id="pec:W5S_3524"/>
<keyword evidence="2" id="KW-1133">Transmembrane helix</keyword>
<evidence type="ECO:0000313" key="4">
    <source>
        <dbReference type="Proteomes" id="UP000008044"/>
    </source>
</evidence>
<evidence type="ECO:0000313" key="3">
    <source>
        <dbReference type="EMBL" id="AFI91594.1"/>
    </source>
</evidence>
<feature type="region of interest" description="Disordered" evidence="1">
    <location>
        <begin position="1"/>
        <end position="23"/>
    </location>
</feature>
<dbReference type="STRING" id="1905730.W5S_3524"/>
<dbReference type="Proteomes" id="UP000008044">
    <property type="component" value="Chromosome"/>
</dbReference>